<dbReference type="EMBL" id="JABBFR010000023">
    <property type="protein sequence ID" value="MBT0725437.1"/>
    <property type="molecule type" value="Genomic_DNA"/>
</dbReference>
<name>A0ABS5SZB0_9GAMM</name>
<dbReference type="Proteomes" id="UP000790096">
    <property type="component" value="Unassembled WGS sequence"/>
</dbReference>
<evidence type="ECO:0000313" key="2">
    <source>
        <dbReference type="Proteomes" id="UP000790096"/>
    </source>
</evidence>
<reference evidence="1 2" key="1">
    <citation type="submission" date="2020-04" db="EMBL/GenBank/DDBJ databases">
        <title>Genome sequencing of Rosenbergiella species.</title>
        <authorList>
            <person name="Alvarez-Perez S."/>
            <person name="Lievens B."/>
        </authorList>
    </citation>
    <scope>NUCLEOTIDE SEQUENCE [LARGE SCALE GENOMIC DNA]</scope>
    <source>
        <strain evidence="1 2">S61</strain>
    </source>
</reference>
<keyword evidence="2" id="KW-1185">Reference proteome</keyword>
<gene>
    <name evidence="1" type="ORF">HH682_13615</name>
</gene>
<sequence length="78" mass="9721">MLGEWIKQQIEEQERRERRERLDRQYKHLVTMPANTFAAIYAEFQEEFFCVKFNDEWYGDWQIYYASLARDEGYEQLI</sequence>
<protein>
    <submittedName>
        <fullName evidence="1">Uncharacterized protein</fullName>
    </submittedName>
</protein>
<organism evidence="1 2">
    <name type="scientific">Rosenbergiella gaditana</name>
    <dbReference type="NCBI Taxonomy" id="2726987"/>
    <lineage>
        <taxon>Bacteria</taxon>
        <taxon>Pseudomonadati</taxon>
        <taxon>Pseudomonadota</taxon>
        <taxon>Gammaproteobacteria</taxon>
        <taxon>Enterobacterales</taxon>
        <taxon>Erwiniaceae</taxon>
        <taxon>Rosenbergiella</taxon>
    </lineage>
</organism>
<proteinExistence type="predicted"/>
<accession>A0ABS5SZB0</accession>
<dbReference type="RefSeq" id="WP_214238077.1">
    <property type="nucleotide sequence ID" value="NZ_JABBFR010000023.1"/>
</dbReference>
<evidence type="ECO:0000313" key="1">
    <source>
        <dbReference type="EMBL" id="MBT0725437.1"/>
    </source>
</evidence>
<comment type="caution">
    <text evidence="1">The sequence shown here is derived from an EMBL/GenBank/DDBJ whole genome shotgun (WGS) entry which is preliminary data.</text>
</comment>